<dbReference type="InterPro" id="IPR007219">
    <property type="entry name" value="XnlR_reg_dom"/>
</dbReference>
<evidence type="ECO:0000256" key="5">
    <source>
        <dbReference type="ARBA" id="ARBA00023242"/>
    </source>
</evidence>
<sequence length="455" mass="50542">MSTIEALSAIYFETVHPLLPILNETEYRHELESRTILAPLVHAVCLVAAKATTAEPHLRHLQAGDAPVPVRQFCSRLYSSLVTALGGRVALKKLTTIRIMALLSFHHEGSDGAEQAACYNAQAIHRAQSLAMHLRRPNDEGSEMKRIFWCLWTLDRFIAAIHSRPCTMADADIAVEPITPEQSGWPAFDVLFRIAKLLNEVIALYRPTNPESITGIETGFPGFEQILEETNGWSLSSSTLALLSHRLKSIHALPAPTAARMRQQLSAIRIIRSLEDPMHLRSLGPFPILVYATGLALSISYQQLRYSRLAIDQQKALQDFNTACRILQELSQKWESADIVASLALKISERLNKVPRSELIRFDLLTSEVRENEGHVCPPQHVHPTGTTVTNTTENVVVDSGDPALGSQWDADTLGLFDGMDDVSWMFLGAENPASFDLSLPLQDTWPDNASQPEY</sequence>
<dbReference type="InterPro" id="IPR052073">
    <property type="entry name" value="Amide_Lactam_Regulators"/>
</dbReference>
<evidence type="ECO:0000259" key="6">
    <source>
        <dbReference type="SMART" id="SM00906"/>
    </source>
</evidence>
<evidence type="ECO:0000256" key="4">
    <source>
        <dbReference type="ARBA" id="ARBA00023163"/>
    </source>
</evidence>
<evidence type="ECO:0000256" key="1">
    <source>
        <dbReference type="ARBA" id="ARBA00022833"/>
    </source>
</evidence>
<evidence type="ECO:0000256" key="3">
    <source>
        <dbReference type="ARBA" id="ARBA00023125"/>
    </source>
</evidence>
<dbReference type="SMART" id="SM00906">
    <property type="entry name" value="Fungal_trans"/>
    <property type="match status" value="1"/>
</dbReference>
<evidence type="ECO:0000313" key="8">
    <source>
        <dbReference type="Proteomes" id="UP000766486"/>
    </source>
</evidence>
<keyword evidence="4" id="KW-0804">Transcription</keyword>
<name>A0ABY6URZ6_BIOOC</name>
<accession>A0ABY6URZ6</accession>
<reference evidence="7 8" key="1">
    <citation type="submission" date="2019-06" db="EMBL/GenBank/DDBJ databases">
        <authorList>
            <person name="Broberg M."/>
        </authorList>
    </citation>
    <scope>NUCLEOTIDE SEQUENCE [LARGE SCALE GENOMIC DNA]</scope>
</reference>
<dbReference type="Proteomes" id="UP000766486">
    <property type="component" value="Unassembled WGS sequence"/>
</dbReference>
<organism evidence="7 8">
    <name type="scientific">Bionectria ochroleuca</name>
    <name type="common">Gliocladium roseum</name>
    <dbReference type="NCBI Taxonomy" id="29856"/>
    <lineage>
        <taxon>Eukaryota</taxon>
        <taxon>Fungi</taxon>
        <taxon>Dikarya</taxon>
        <taxon>Ascomycota</taxon>
        <taxon>Pezizomycotina</taxon>
        <taxon>Sordariomycetes</taxon>
        <taxon>Hypocreomycetidae</taxon>
        <taxon>Hypocreales</taxon>
        <taxon>Bionectriaceae</taxon>
        <taxon>Clonostachys</taxon>
    </lineage>
</organism>
<dbReference type="Pfam" id="PF04082">
    <property type="entry name" value="Fungal_trans"/>
    <property type="match status" value="1"/>
</dbReference>
<dbReference type="CDD" id="cd12148">
    <property type="entry name" value="fungal_TF_MHR"/>
    <property type="match status" value="1"/>
</dbReference>
<gene>
    <name evidence="7" type="ORF">CLO192961_LOCUS328904</name>
</gene>
<keyword evidence="3" id="KW-0238">DNA-binding</keyword>
<evidence type="ECO:0000256" key="2">
    <source>
        <dbReference type="ARBA" id="ARBA00023015"/>
    </source>
</evidence>
<keyword evidence="5" id="KW-0539">Nucleus</keyword>
<dbReference type="EMBL" id="CABFNS010000851">
    <property type="protein sequence ID" value="VUC32659.1"/>
    <property type="molecule type" value="Genomic_DNA"/>
</dbReference>
<dbReference type="PANTHER" id="PTHR47171">
    <property type="entry name" value="FARA-RELATED"/>
    <property type="match status" value="1"/>
</dbReference>
<feature type="domain" description="Xylanolytic transcriptional activator regulatory" evidence="6">
    <location>
        <begin position="116"/>
        <end position="183"/>
    </location>
</feature>
<protein>
    <recommendedName>
        <fullName evidence="6">Xylanolytic transcriptional activator regulatory domain-containing protein</fullName>
    </recommendedName>
</protein>
<proteinExistence type="predicted"/>
<dbReference type="PANTHER" id="PTHR47171:SF6">
    <property type="entry name" value="SPECIFIC TRANSCRIPTION FACTOR, PUTATIVE (AFU_ORTHOLOGUE AFUA_2G06130)-RELATED"/>
    <property type="match status" value="1"/>
</dbReference>
<keyword evidence="8" id="KW-1185">Reference proteome</keyword>
<evidence type="ECO:0000313" key="7">
    <source>
        <dbReference type="EMBL" id="VUC32659.1"/>
    </source>
</evidence>
<keyword evidence="2" id="KW-0805">Transcription regulation</keyword>
<keyword evidence="1" id="KW-0862">Zinc</keyword>
<comment type="caution">
    <text evidence="7">The sequence shown here is derived from an EMBL/GenBank/DDBJ whole genome shotgun (WGS) entry which is preliminary data.</text>
</comment>